<dbReference type="InterPro" id="IPR050466">
    <property type="entry name" value="Carboxylest/Gibb_receptor"/>
</dbReference>
<dbReference type="EMBL" id="MU006298">
    <property type="protein sequence ID" value="KAF2852554.1"/>
    <property type="molecule type" value="Genomic_DNA"/>
</dbReference>
<protein>
    <submittedName>
        <fullName evidence="2">Alpha/beta-hydrolase</fullName>
    </submittedName>
</protein>
<dbReference type="PANTHER" id="PTHR23024:SF24">
    <property type="entry name" value="ALPHA_BETA HYDROLASE FOLD-3 DOMAIN-CONTAINING PROTEIN"/>
    <property type="match status" value="1"/>
</dbReference>
<evidence type="ECO:0000313" key="3">
    <source>
        <dbReference type="Proteomes" id="UP000799423"/>
    </source>
</evidence>
<dbReference type="InterPro" id="IPR013094">
    <property type="entry name" value="AB_hydrolase_3"/>
</dbReference>
<dbReference type="GO" id="GO:0016787">
    <property type="term" value="F:hydrolase activity"/>
    <property type="evidence" value="ECO:0007669"/>
    <property type="project" value="InterPro"/>
</dbReference>
<evidence type="ECO:0000259" key="1">
    <source>
        <dbReference type="Pfam" id="PF07859"/>
    </source>
</evidence>
<proteinExistence type="predicted"/>
<accession>A0A6A7BAX6</accession>
<dbReference type="SUPFAM" id="SSF53474">
    <property type="entry name" value="alpha/beta-Hydrolases"/>
    <property type="match status" value="1"/>
</dbReference>
<dbReference type="OrthoDB" id="19653at2759"/>
<dbReference type="AlphaFoldDB" id="A0A6A7BAX6"/>
<evidence type="ECO:0000313" key="2">
    <source>
        <dbReference type="EMBL" id="KAF2852554.1"/>
    </source>
</evidence>
<reference evidence="2" key="1">
    <citation type="submission" date="2020-01" db="EMBL/GenBank/DDBJ databases">
        <authorList>
            <consortium name="DOE Joint Genome Institute"/>
            <person name="Haridas S."/>
            <person name="Albert R."/>
            <person name="Binder M."/>
            <person name="Bloem J."/>
            <person name="Labutti K."/>
            <person name="Salamov A."/>
            <person name="Andreopoulos B."/>
            <person name="Baker S.E."/>
            <person name="Barry K."/>
            <person name="Bills G."/>
            <person name="Bluhm B.H."/>
            <person name="Cannon C."/>
            <person name="Castanera R."/>
            <person name="Culley D.E."/>
            <person name="Daum C."/>
            <person name="Ezra D."/>
            <person name="Gonzalez J.B."/>
            <person name="Henrissat B."/>
            <person name="Kuo A."/>
            <person name="Liang C."/>
            <person name="Lipzen A."/>
            <person name="Lutzoni F."/>
            <person name="Magnuson J."/>
            <person name="Mondo S."/>
            <person name="Nolan M."/>
            <person name="Ohm R."/>
            <person name="Pangilinan J."/>
            <person name="Park H.-J."/>
            <person name="Ramirez L."/>
            <person name="Alfaro M."/>
            <person name="Sun H."/>
            <person name="Tritt A."/>
            <person name="Yoshinaga Y."/>
            <person name="Zwiers L.-H."/>
            <person name="Turgeon B.G."/>
            <person name="Goodwin S.B."/>
            <person name="Spatafora J.W."/>
            <person name="Crous P.W."/>
            <person name="Grigoriev I.V."/>
        </authorList>
    </citation>
    <scope>NUCLEOTIDE SEQUENCE</scope>
    <source>
        <strain evidence="2">IPT5</strain>
    </source>
</reference>
<dbReference type="Gene3D" id="3.40.50.1820">
    <property type="entry name" value="alpha/beta hydrolase"/>
    <property type="match status" value="1"/>
</dbReference>
<dbReference type="InterPro" id="IPR029058">
    <property type="entry name" value="AB_hydrolase_fold"/>
</dbReference>
<keyword evidence="3" id="KW-1185">Reference proteome</keyword>
<dbReference type="Proteomes" id="UP000799423">
    <property type="component" value="Unassembled WGS sequence"/>
</dbReference>
<dbReference type="PANTHER" id="PTHR23024">
    <property type="entry name" value="ARYLACETAMIDE DEACETYLASE"/>
    <property type="match status" value="1"/>
</dbReference>
<feature type="domain" description="Alpha/beta hydrolase fold-3" evidence="1">
    <location>
        <begin position="143"/>
        <end position="286"/>
    </location>
</feature>
<organism evidence="2 3">
    <name type="scientific">Plenodomus tracheiphilus IPT5</name>
    <dbReference type="NCBI Taxonomy" id="1408161"/>
    <lineage>
        <taxon>Eukaryota</taxon>
        <taxon>Fungi</taxon>
        <taxon>Dikarya</taxon>
        <taxon>Ascomycota</taxon>
        <taxon>Pezizomycotina</taxon>
        <taxon>Dothideomycetes</taxon>
        <taxon>Pleosporomycetidae</taxon>
        <taxon>Pleosporales</taxon>
        <taxon>Pleosporineae</taxon>
        <taxon>Leptosphaeriaceae</taxon>
        <taxon>Plenodomus</taxon>
    </lineage>
</organism>
<dbReference type="Pfam" id="PF07859">
    <property type="entry name" value="Abhydrolase_3"/>
    <property type="match status" value="1"/>
</dbReference>
<sequence length="482" mass="53670">MNTPNEQARLDTLTTLSIKVHNLLNKLTALNQDPTRKWTWNREAMTIIHQLRSLATTNLPLLRSNLDAALTFPSAALTNPTLFLGSKPNFETFTRTPSWFDTMGFNTYTTPYTFSSTWDHFPISATILVPKTLDTTSKPVKIVFFFHGGGFCTGAGDFVSWYSASSLAHAKAANAVIIAPDYPLGPEASYLEISMSIREFLRWYGEDGCFEAGFAGWRAWLASVSGQPGLEGCLKGGENSVLVEGESAGGHAAVTALFANAEVGGVGVRIDVVFLRYPMIRHYARELTGSVNYMGVEFEKGQVVERAEAIKTAVEELERMGLLATRSWDHPPRGMSGAFLLSITGMWKGMFQRHAGKGNDIDAKMDGLERAVAYAGKVDENRLPAVVVYHGEKDTNCPVSDTREFCELLEKNYPKYVNGENIFLETVTRLEAQLTWNVEKKELERTAVTDVAHAFDYQLDRNKEKFLQDAFEHIDKFWGQAK</sequence>
<gene>
    <name evidence="2" type="ORF">T440DRAFT_526080</name>
</gene>
<name>A0A6A7BAX6_9PLEO</name>